<evidence type="ECO:0000313" key="2">
    <source>
        <dbReference type="EMBL" id="NEL81705.1"/>
    </source>
</evidence>
<feature type="non-terminal residue" evidence="2">
    <location>
        <position position="1"/>
    </location>
</feature>
<dbReference type="Proteomes" id="UP000471082">
    <property type="component" value="Unassembled WGS sequence"/>
</dbReference>
<dbReference type="SMART" id="SM00460">
    <property type="entry name" value="TGc"/>
    <property type="match status" value="1"/>
</dbReference>
<dbReference type="InterPro" id="IPR052901">
    <property type="entry name" value="Bact_TGase-like"/>
</dbReference>
<evidence type="ECO:0000313" key="3">
    <source>
        <dbReference type="Proteomes" id="UP000471082"/>
    </source>
</evidence>
<dbReference type="Gene3D" id="3.10.620.30">
    <property type="match status" value="1"/>
</dbReference>
<dbReference type="PANTHER" id="PTHR42736">
    <property type="entry name" value="PROTEIN-GLUTAMINE GAMMA-GLUTAMYLTRANSFERASE"/>
    <property type="match status" value="1"/>
</dbReference>
<comment type="caution">
    <text evidence="2">The sequence shown here is derived from an EMBL/GenBank/DDBJ whole genome shotgun (WGS) entry which is preliminary data.</text>
</comment>
<dbReference type="SUPFAM" id="SSF54001">
    <property type="entry name" value="Cysteine proteinases"/>
    <property type="match status" value="1"/>
</dbReference>
<reference evidence="2 3" key="1">
    <citation type="submission" date="2019-11" db="EMBL/GenBank/DDBJ databases">
        <title>Genome-resolved metagenomics to study the prevalence of co-infection and intraspecific heterogeneity among plant pathogen metapopulations.</title>
        <authorList>
            <person name="Newberry E."/>
            <person name="Bhandari R."/>
            <person name="Kemble J."/>
            <person name="Sikora E."/>
            <person name="Potnis N."/>
        </authorList>
    </citation>
    <scope>NUCLEOTIDE SEQUENCE [LARGE SCALE GENOMIC DNA]</scope>
    <source>
        <strain evidence="2">Xp_Tom_Tuscaloosa_18b</strain>
    </source>
</reference>
<dbReference type="AlphaFoldDB" id="A0A7X5N584"/>
<sequence>TLDTPLLGRNSVDEFLFQQKAGFCEHFSSSFVVLMRAAGIPARVVTGYAGGTYNGLGNYWVVRRMDAHAWTEVWLA</sequence>
<feature type="domain" description="Transglutaminase-like" evidence="1">
    <location>
        <begin position="16"/>
        <end position="76"/>
    </location>
</feature>
<organism evidence="2 3">
    <name type="scientific">Xanthomonas perforans</name>
    <dbReference type="NCBI Taxonomy" id="442694"/>
    <lineage>
        <taxon>Bacteria</taxon>
        <taxon>Pseudomonadati</taxon>
        <taxon>Pseudomonadota</taxon>
        <taxon>Gammaproteobacteria</taxon>
        <taxon>Lysobacterales</taxon>
        <taxon>Lysobacteraceae</taxon>
        <taxon>Xanthomonas</taxon>
    </lineage>
</organism>
<feature type="non-terminal residue" evidence="2">
    <location>
        <position position="76"/>
    </location>
</feature>
<dbReference type="InterPro" id="IPR038765">
    <property type="entry name" value="Papain-like_cys_pep_sf"/>
</dbReference>
<proteinExistence type="predicted"/>
<dbReference type="InterPro" id="IPR002931">
    <property type="entry name" value="Transglutaminase-like"/>
</dbReference>
<dbReference type="EMBL" id="JAAGYU010002873">
    <property type="protein sequence ID" value="NEL81705.1"/>
    <property type="molecule type" value="Genomic_DNA"/>
</dbReference>
<gene>
    <name evidence="2" type="ORF">G3W61_36155</name>
</gene>
<accession>A0A7X5N584</accession>
<dbReference type="PANTHER" id="PTHR42736:SF1">
    <property type="entry name" value="PROTEIN-GLUTAMINE GAMMA-GLUTAMYLTRANSFERASE"/>
    <property type="match status" value="1"/>
</dbReference>
<evidence type="ECO:0000259" key="1">
    <source>
        <dbReference type="SMART" id="SM00460"/>
    </source>
</evidence>
<name>A0A7X5N584_XANPE</name>
<dbReference type="Pfam" id="PF01841">
    <property type="entry name" value="Transglut_core"/>
    <property type="match status" value="1"/>
</dbReference>
<protein>
    <submittedName>
        <fullName evidence="2">Transglutaminase domain-containing protein</fullName>
    </submittedName>
</protein>